<evidence type="ECO:0000313" key="2">
    <source>
        <dbReference type="Proteomes" id="UP000800200"/>
    </source>
</evidence>
<dbReference type="Proteomes" id="UP000800200">
    <property type="component" value="Unassembled WGS sequence"/>
</dbReference>
<sequence>DSLEWLSLFEIVGCLWFNRLRVVQEVVVAKYALAMWANAKIEWMEIAETVFQLQFYCPSITIPLRKVPFRHLEQISELYLMRIGHITDGDHPSFIDVLSMTRAIQCSDIILDYTNLSKANRRR</sequence>
<reference evidence="1" key="1">
    <citation type="journal article" date="2020" name="Stud. Mycol.">
        <title>101 Dothideomycetes genomes: a test case for predicting lifestyles and emergence of pathogens.</title>
        <authorList>
            <person name="Haridas S."/>
            <person name="Albert R."/>
            <person name="Binder M."/>
            <person name="Bloem J."/>
            <person name="Labutti K."/>
            <person name="Salamov A."/>
            <person name="Andreopoulos B."/>
            <person name="Baker S."/>
            <person name="Barry K."/>
            <person name="Bills G."/>
            <person name="Bluhm B."/>
            <person name="Cannon C."/>
            <person name="Castanera R."/>
            <person name="Culley D."/>
            <person name="Daum C."/>
            <person name="Ezra D."/>
            <person name="Gonzalez J."/>
            <person name="Henrissat B."/>
            <person name="Kuo A."/>
            <person name="Liang C."/>
            <person name="Lipzen A."/>
            <person name="Lutzoni F."/>
            <person name="Magnuson J."/>
            <person name="Mondo S."/>
            <person name="Nolan M."/>
            <person name="Ohm R."/>
            <person name="Pangilinan J."/>
            <person name="Park H.-J."/>
            <person name="Ramirez L."/>
            <person name="Alfaro M."/>
            <person name="Sun H."/>
            <person name="Tritt A."/>
            <person name="Yoshinaga Y."/>
            <person name="Zwiers L.-H."/>
            <person name="Turgeon B."/>
            <person name="Goodwin S."/>
            <person name="Spatafora J."/>
            <person name="Crous P."/>
            <person name="Grigoriev I."/>
        </authorList>
    </citation>
    <scope>NUCLEOTIDE SEQUENCE</scope>
    <source>
        <strain evidence="1">CBS 207.26</strain>
    </source>
</reference>
<evidence type="ECO:0008006" key="3">
    <source>
        <dbReference type="Google" id="ProtNLM"/>
    </source>
</evidence>
<keyword evidence="2" id="KW-1185">Reference proteome</keyword>
<gene>
    <name evidence="1" type="ORF">K469DRAFT_572297</name>
</gene>
<protein>
    <recommendedName>
        <fullName evidence="3">Heterokaryon incompatibility domain-containing protein</fullName>
    </recommendedName>
</protein>
<dbReference type="EMBL" id="ML994629">
    <property type="protein sequence ID" value="KAF2186581.1"/>
    <property type="molecule type" value="Genomic_DNA"/>
</dbReference>
<evidence type="ECO:0000313" key="1">
    <source>
        <dbReference type="EMBL" id="KAF2186581.1"/>
    </source>
</evidence>
<proteinExistence type="predicted"/>
<accession>A0A6A6E3W6</accession>
<organism evidence="1 2">
    <name type="scientific">Zopfia rhizophila CBS 207.26</name>
    <dbReference type="NCBI Taxonomy" id="1314779"/>
    <lineage>
        <taxon>Eukaryota</taxon>
        <taxon>Fungi</taxon>
        <taxon>Dikarya</taxon>
        <taxon>Ascomycota</taxon>
        <taxon>Pezizomycotina</taxon>
        <taxon>Dothideomycetes</taxon>
        <taxon>Dothideomycetes incertae sedis</taxon>
        <taxon>Zopfiaceae</taxon>
        <taxon>Zopfia</taxon>
    </lineage>
</organism>
<name>A0A6A6E3W6_9PEZI</name>
<dbReference type="AlphaFoldDB" id="A0A6A6E3W6"/>
<feature type="non-terminal residue" evidence="1">
    <location>
        <position position="1"/>
    </location>
</feature>